<accession>A0ACB8DC06</accession>
<name>A0ACB8DC06_DERSI</name>
<gene>
    <name evidence="1" type="ORF">HPB49_008685</name>
</gene>
<sequence length="392" mass="43924">MRTHQVKEIEAPEEEDDDWECSRAITASFMCLVFLMLLIFMLLFGLSRGTTPRMVPYSRDRSRTTPSERLDRPMNPNYVRRDLRGLVCHTDAVAFLGSAPPDSCDFVMVDVQVSSPQPHPTYSYMATIRTNPGTFQAQIAQRIQSFPDKALLLAFKRSVLRSGSLQPSAVARGVVQMVVDMDAHGVALSDEQITEADTSFISRDAQVLSDEVQSYHGLIRYDVFNGNRSALRSLMLDVMSKPSITFVYRVSGISRTFTHPYFDNFYTEKLNEKNLSSIIDEDLAQPLSAYAGSKSVAISMTLMARMCPKDTMVSFNTYSNCVSFPMDVAHVRLILQQLEQARALPVAFIIEHYEMEAQGVVTYYDVNNDVDVPCGATPFGFTAATKAELVKF</sequence>
<protein>
    <submittedName>
        <fullName evidence="1">Uncharacterized protein</fullName>
    </submittedName>
</protein>
<proteinExistence type="predicted"/>
<dbReference type="EMBL" id="CM023471">
    <property type="protein sequence ID" value="KAH7965533.1"/>
    <property type="molecule type" value="Genomic_DNA"/>
</dbReference>
<organism evidence="1 2">
    <name type="scientific">Dermacentor silvarum</name>
    <name type="common">Tick</name>
    <dbReference type="NCBI Taxonomy" id="543639"/>
    <lineage>
        <taxon>Eukaryota</taxon>
        <taxon>Metazoa</taxon>
        <taxon>Ecdysozoa</taxon>
        <taxon>Arthropoda</taxon>
        <taxon>Chelicerata</taxon>
        <taxon>Arachnida</taxon>
        <taxon>Acari</taxon>
        <taxon>Parasitiformes</taxon>
        <taxon>Ixodida</taxon>
        <taxon>Ixodoidea</taxon>
        <taxon>Ixodidae</taxon>
        <taxon>Rhipicephalinae</taxon>
        <taxon>Dermacentor</taxon>
    </lineage>
</organism>
<comment type="caution">
    <text evidence="1">The sequence shown here is derived from an EMBL/GenBank/DDBJ whole genome shotgun (WGS) entry which is preliminary data.</text>
</comment>
<reference evidence="1" key="1">
    <citation type="submission" date="2020-05" db="EMBL/GenBank/DDBJ databases">
        <title>Large-scale comparative analyses of tick genomes elucidate their genetic diversity and vector capacities.</title>
        <authorList>
            <person name="Jia N."/>
            <person name="Wang J."/>
            <person name="Shi W."/>
            <person name="Du L."/>
            <person name="Sun Y."/>
            <person name="Zhan W."/>
            <person name="Jiang J."/>
            <person name="Wang Q."/>
            <person name="Zhang B."/>
            <person name="Ji P."/>
            <person name="Sakyi L.B."/>
            <person name="Cui X."/>
            <person name="Yuan T."/>
            <person name="Jiang B."/>
            <person name="Yang W."/>
            <person name="Lam T.T.-Y."/>
            <person name="Chang Q."/>
            <person name="Ding S."/>
            <person name="Wang X."/>
            <person name="Zhu J."/>
            <person name="Ruan X."/>
            <person name="Zhao L."/>
            <person name="Wei J."/>
            <person name="Que T."/>
            <person name="Du C."/>
            <person name="Cheng J."/>
            <person name="Dai P."/>
            <person name="Han X."/>
            <person name="Huang E."/>
            <person name="Gao Y."/>
            <person name="Liu J."/>
            <person name="Shao H."/>
            <person name="Ye R."/>
            <person name="Li L."/>
            <person name="Wei W."/>
            <person name="Wang X."/>
            <person name="Wang C."/>
            <person name="Yang T."/>
            <person name="Huo Q."/>
            <person name="Li W."/>
            <person name="Guo W."/>
            <person name="Chen H."/>
            <person name="Zhou L."/>
            <person name="Ni X."/>
            <person name="Tian J."/>
            <person name="Zhou Y."/>
            <person name="Sheng Y."/>
            <person name="Liu T."/>
            <person name="Pan Y."/>
            <person name="Xia L."/>
            <person name="Li J."/>
            <person name="Zhao F."/>
            <person name="Cao W."/>
        </authorList>
    </citation>
    <scope>NUCLEOTIDE SEQUENCE</scope>
    <source>
        <strain evidence="1">Dsil-2018</strain>
    </source>
</reference>
<evidence type="ECO:0000313" key="2">
    <source>
        <dbReference type="Proteomes" id="UP000821865"/>
    </source>
</evidence>
<keyword evidence="2" id="KW-1185">Reference proteome</keyword>
<dbReference type="Proteomes" id="UP000821865">
    <property type="component" value="Chromosome 2"/>
</dbReference>
<evidence type="ECO:0000313" key="1">
    <source>
        <dbReference type="EMBL" id="KAH7965533.1"/>
    </source>
</evidence>